<organism evidence="2 3">
    <name type="scientific">Lichenibacterium minor</name>
    <dbReference type="NCBI Taxonomy" id="2316528"/>
    <lineage>
        <taxon>Bacteria</taxon>
        <taxon>Pseudomonadati</taxon>
        <taxon>Pseudomonadota</taxon>
        <taxon>Alphaproteobacteria</taxon>
        <taxon>Hyphomicrobiales</taxon>
        <taxon>Lichenihabitantaceae</taxon>
        <taxon>Lichenibacterium</taxon>
    </lineage>
</organism>
<feature type="signal peptide" evidence="1">
    <location>
        <begin position="1"/>
        <end position="28"/>
    </location>
</feature>
<evidence type="ECO:0000256" key="1">
    <source>
        <dbReference type="SAM" id="SignalP"/>
    </source>
</evidence>
<sequence length="121" mass="12440">MIVTASNGGALCGAAFLLSILSPAPAAAADDAPPPACRLTPAECASVLREVAVDAELFAQDQDIVGLGLSPQDRAKALMQRDEDRMAVRFHQLPASVAAEIARIQACQALGDAASADPLCR</sequence>
<dbReference type="AlphaFoldDB" id="A0A4Q2TZD3"/>
<keyword evidence="3" id="KW-1185">Reference proteome</keyword>
<name>A0A4Q2TZD3_9HYPH</name>
<evidence type="ECO:0000313" key="3">
    <source>
        <dbReference type="Proteomes" id="UP000290759"/>
    </source>
</evidence>
<gene>
    <name evidence="2" type="ORF">D3273_27945</name>
</gene>
<dbReference type="RefSeq" id="WP_129230310.1">
    <property type="nucleotide sequence ID" value="NZ_QYBB01000178.1"/>
</dbReference>
<reference evidence="2 3" key="1">
    <citation type="submission" date="2018-12" db="EMBL/GenBank/DDBJ databases">
        <authorList>
            <person name="Grouzdev D.S."/>
            <person name="Krutkina M.S."/>
        </authorList>
    </citation>
    <scope>NUCLEOTIDE SEQUENCE [LARGE SCALE GENOMIC DNA]</scope>
    <source>
        <strain evidence="2 3">RmlP026</strain>
    </source>
</reference>
<evidence type="ECO:0008006" key="4">
    <source>
        <dbReference type="Google" id="ProtNLM"/>
    </source>
</evidence>
<evidence type="ECO:0000313" key="2">
    <source>
        <dbReference type="EMBL" id="RYC28698.1"/>
    </source>
</evidence>
<comment type="caution">
    <text evidence="2">The sequence shown here is derived from an EMBL/GenBank/DDBJ whole genome shotgun (WGS) entry which is preliminary data.</text>
</comment>
<proteinExistence type="predicted"/>
<dbReference type="EMBL" id="QYBB01000178">
    <property type="protein sequence ID" value="RYC28698.1"/>
    <property type="molecule type" value="Genomic_DNA"/>
</dbReference>
<reference evidence="2 3" key="2">
    <citation type="submission" date="2019-02" db="EMBL/GenBank/DDBJ databases">
        <title>'Lichenibacterium ramalinii' gen. nov. sp. nov., 'Lichenibacterium minor' gen. nov. sp. nov.</title>
        <authorList>
            <person name="Pankratov T."/>
        </authorList>
    </citation>
    <scope>NUCLEOTIDE SEQUENCE [LARGE SCALE GENOMIC DNA]</scope>
    <source>
        <strain evidence="2 3">RmlP026</strain>
    </source>
</reference>
<keyword evidence="1" id="KW-0732">Signal</keyword>
<accession>A0A4Q2TZD3</accession>
<protein>
    <recommendedName>
        <fullName evidence="4">DUF1311 domain-containing protein</fullName>
    </recommendedName>
</protein>
<feature type="chain" id="PRO_5020987289" description="DUF1311 domain-containing protein" evidence="1">
    <location>
        <begin position="29"/>
        <end position="121"/>
    </location>
</feature>
<dbReference type="Proteomes" id="UP000290759">
    <property type="component" value="Unassembled WGS sequence"/>
</dbReference>